<evidence type="ECO:0000259" key="2">
    <source>
        <dbReference type="Pfam" id="PF13439"/>
    </source>
</evidence>
<feature type="domain" description="Glycosyltransferase subfamily 4-like N-terminal" evidence="2">
    <location>
        <begin position="12"/>
        <end position="168"/>
    </location>
</feature>
<dbReference type="Pfam" id="PF13439">
    <property type="entry name" value="Glyco_transf_4"/>
    <property type="match status" value="1"/>
</dbReference>
<dbReference type="EMBL" id="JAQJVI010000001">
    <property type="protein sequence ID" value="MDA7020433.1"/>
    <property type="molecule type" value="Genomic_DNA"/>
</dbReference>
<proteinExistence type="predicted"/>
<evidence type="ECO:0000313" key="4">
    <source>
        <dbReference type="Proteomes" id="UP001212337"/>
    </source>
</evidence>
<dbReference type="InterPro" id="IPR001296">
    <property type="entry name" value="Glyco_trans_1"/>
</dbReference>
<dbReference type="RefSeq" id="WP_095025921.1">
    <property type="nucleotide sequence ID" value="NZ_JAQJVI010000001.1"/>
</dbReference>
<keyword evidence="3" id="KW-0808">Transferase</keyword>
<dbReference type="Pfam" id="PF00534">
    <property type="entry name" value="Glycos_transf_1"/>
    <property type="match status" value="1"/>
</dbReference>
<evidence type="ECO:0000313" key="3">
    <source>
        <dbReference type="EMBL" id="MDA7020433.1"/>
    </source>
</evidence>
<reference evidence="3 4" key="1">
    <citation type="submission" date="2023-01" db="EMBL/GenBank/DDBJ databases">
        <title>Effects of deletion of Siderophore biosynthase gene in Pseudomonas fragi on quorum sensing and spoliage ability.</title>
        <authorList>
            <person name="Cui F."/>
            <person name="Wang D."/>
            <person name="Liu J."/>
            <person name="Wang Q."/>
            <person name="Li T."/>
            <person name="Li J."/>
        </authorList>
    </citation>
    <scope>NUCLEOTIDE SEQUENCE [LARGE SCALE GENOMIC DNA]</scope>
    <source>
        <strain evidence="3 4">MS-10</strain>
    </source>
</reference>
<comment type="caution">
    <text evidence="3">The sequence shown here is derived from an EMBL/GenBank/DDBJ whole genome shotgun (WGS) entry which is preliminary data.</text>
</comment>
<feature type="domain" description="Glycosyl transferase family 1" evidence="1">
    <location>
        <begin position="178"/>
        <end position="341"/>
    </location>
</feature>
<name>A0ABT4WKE9_PSEFR</name>
<keyword evidence="4" id="KW-1185">Reference proteome</keyword>
<keyword evidence="3" id="KW-0328">Glycosyltransferase</keyword>
<sequence length="361" mass="39304">MKILYIITGLGVGGAERQVLDLAERFHRQGHEVKICYLTGSALLRPQSSDIELIALDFEKSISGVIGGLFKLRGLIKDFAPDVVHANMVHANLVSRIIRPFCSIKKLVNTAHSTNEGGKVKMLAYRLTHSLADVTTNVTHEAVRVFEQKKACPVGEMLAIPNGVDTERFKPDPVARAALRSSEGLDEQDELILAVGRLVEAKDYQNLLHAFSILSESRPKAKLWIVGDGPQNQFLADLSGSLGLDHAVKFLGVRSDVDKIYNAADLYVLSSAWEGFGLVVAESMATEKLVVATDCGGVKEVVGGLGFLVPAKDSQRLAQSMCAALDLAPSEKNRMTSSARSRIIDHYSIHKIVEIWAGVYT</sequence>
<accession>A0ABT4WKE9</accession>
<protein>
    <submittedName>
        <fullName evidence="3">Glycosyltransferase</fullName>
        <ecNumber evidence="3">2.4.-.-</ecNumber>
    </submittedName>
</protein>
<dbReference type="GO" id="GO:0016757">
    <property type="term" value="F:glycosyltransferase activity"/>
    <property type="evidence" value="ECO:0007669"/>
    <property type="project" value="UniProtKB-KW"/>
</dbReference>
<dbReference type="PANTHER" id="PTHR12526">
    <property type="entry name" value="GLYCOSYLTRANSFERASE"/>
    <property type="match status" value="1"/>
</dbReference>
<dbReference type="Gene3D" id="3.40.50.2000">
    <property type="entry name" value="Glycogen Phosphorylase B"/>
    <property type="match status" value="2"/>
</dbReference>
<organism evidence="3 4">
    <name type="scientific">Pseudomonas fragi</name>
    <dbReference type="NCBI Taxonomy" id="296"/>
    <lineage>
        <taxon>Bacteria</taxon>
        <taxon>Pseudomonadati</taxon>
        <taxon>Pseudomonadota</taxon>
        <taxon>Gammaproteobacteria</taxon>
        <taxon>Pseudomonadales</taxon>
        <taxon>Pseudomonadaceae</taxon>
        <taxon>Pseudomonas</taxon>
    </lineage>
</organism>
<gene>
    <name evidence="3" type="ORF">PI499_00845</name>
</gene>
<dbReference type="EC" id="2.4.-.-" evidence="3"/>
<dbReference type="Proteomes" id="UP001212337">
    <property type="component" value="Unassembled WGS sequence"/>
</dbReference>
<dbReference type="GeneID" id="89544002"/>
<evidence type="ECO:0000259" key="1">
    <source>
        <dbReference type="Pfam" id="PF00534"/>
    </source>
</evidence>
<dbReference type="InterPro" id="IPR028098">
    <property type="entry name" value="Glyco_trans_4-like_N"/>
</dbReference>
<dbReference type="SUPFAM" id="SSF53756">
    <property type="entry name" value="UDP-Glycosyltransferase/glycogen phosphorylase"/>
    <property type="match status" value="1"/>
</dbReference>